<evidence type="ECO:0000313" key="2">
    <source>
        <dbReference type="Proteomes" id="UP000003789"/>
    </source>
</evidence>
<evidence type="ECO:0000313" key="1">
    <source>
        <dbReference type="EMBL" id="EAS41760.1"/>
    </source>
</evidence>
<name>Q1YZW5_9GAMM</name>
<organism evidence="1 2">
    <name type="scientific">Photobacterium profundum 3TCK</name>
    <dbReference type="NCBI Taxonomy" id="314280"/>
    <lineage>
        <taxon>Bacteria</taxon>
        <taxon>Pseudomonadati</taxon>
        <taxon>Pseudomonadota</taxon>
        <taxon>Gammaproteobacteria</taxon>
        <taxon>Vibrionales</taxon>
        <taxon>Vibrionaceae</taxon>
        <taxon>Photobacterium</taxon>
    </lineage>
</organism>
<comment type="caution">
    <text evidence="1">The sequence shown here is derived from an EMBL/GenBank/DDBJ whole genome shotgun (WGS) entry which is preliminary data.</text>
</comment>
<accession>Q1YZW5</accession>
<dbReference type="Proteomes" id="UP000003789">
    <property type="component" value="Unassembled WGS sequence"/>
</dbReference>
<dbReference type="SUPFAM" id="SSF53850">
    <property type="entry name" value="Periplasmic binding protein-like II"/>
    <property type="match status" value="1"/>
</dbReference>
<gene>
    <name evidence="1" type="ORF">P3TCK_01060</name>
</gene>
<dbReference type="Gene3D" id="3.40.190.290">
    <property type="match status" value="1"/>
</dbReference>
<dbReference type="AlphaFoldDB" id="Q1YZW5"/>
<protein>
    <submittedName>
        <fullName evidence="1">Hypothetical transcriptional regulator protein, LysR family protein</fullName>
    </submittedName>
</protein>
<reference evidence="1 2" key="1">
    <citation type="submission" date="2006-03" db="EMBL/GenBank/DDBJ databases">
        <authorList>
            <person name="Bartlett D.H."/>
            <person name="Valle G."/>
            <person name="Lauro F.M."/>
            <person name="Vezzi A."/>
            <person name="Simonato F."/>
            <person name="Eloe E."/>
            <person name="Vitulo N."/>
            <person name="Stratton T.K."/>
            <person name="D'angelo M."/>
            <person name="Ferriera S."/>
            <person name="Johnson J."/>
            <person name="Kravitz S."/>
            <person name="Beeson K."/>
            <person name="Sutton G."/>
            <person name="Rogers Y."/>
            <person name="Friedman R."/>
            <person name="Frazier M."/>
            <person name="Venter J.C."/>
        </authorList>
    </citation>
    <scope>NUCLEOTIDE SEQUENCE [LARGE SCALE GENOMIC DNA]</scope>
    <source>
        <strain evidence="1 2">3TCK</strain>
    </source>
</reference>
<sequence length="80" mass="9342">MQNRGIIFIPEDIGNYYLERDMLIRLFEHIEPSINYGWLVYPSRKNLTLAARTFVEFILAEVEKEPICGLIKTDVRGIVV</sequence>
<dbReference type="HOGENOM" id="CLU_2586669_0_0_6"/>
<dbReference type="EMBL" id="AAPH01000029">
    <property type="protein sequence ID" value="EAS41760.1"/>
    <property type="molecule type" value="Genomic_DNA"/>
</dbReference>
<proteinExistence type="predicted"/>